<protein>
    <submittedName>
        <fullName evidence="5">Response regulator receiver protein</fullName>
    </submittedName>
</protein>
<keyword evidence="2" id="KW-0067">ATP-binding</keyword>
<dbReference type="InterPro" id="IPR050625">
    <property type="entry name" value="ParA/MinD_ATPase"/>
</dbReference>
<dbReference type="InterPro" id="IPR001789">
    <property type="entry name" value="Sig_transdc_resp-reg_receiver"/>
</dbReference>
<dbReference type="EMBL" id="QYUP01000094">
    <property type="protein sequence ID" value="RJG17807.1"/>
    <property type="molecule type" value="Genomic_DNA"/>
</dbReference>
<evidence type="ECO:0000256" key="2">
    <source>
        <dbReference type="ARBA" id="ARBA00022840"/>
    </source>
</evidence>
<evidence type="ECO:0000313" key="6">
    <source>
        <dbReference type="Proteomes" id="UP000284006"/>
    </source>
</evidence>
<dbReference type="InterPro" id="IPR027417">
    <property type="entry name" value="P-loop_NTPase"/>
</dbReference>
<dbReference type="PANTHER" id="PTHR43384">
    <property type="entry name" value="SEPTUM SITE-DETERMINING PROTEIN MIND HOMOLOG, CHLOROPLASTIC-RELATED"/>
    <property type="match status" value="1"/>
</dbReference>
<accession>A0A418XXW1</accession>
<dbReference type="GO" id="GO:0005829">
    <property type="term" value="C:cytosol"/>
    <property type="evidence" value="ECO:0007669"/>
    <property type="project" value="TreeGrafter"/>
</dbReference>
<dbReference type="GO" id="GO:0000160">
    <property type="term" value="P:phosphorelay signal transduction system"/>
    <property type="evidence" value="ECO:0007669"/>
    <property type="project" value="InterPro"/>
</dbReference>
<dbReference type="Gene3D" id="3.40.50.2300">
    <property type="match status" value="1"/>
</dbReference>
<dbReference type="RefSeq" id="WP_119810650.1">
    <property type="nucleotide sequence ID" value="NZ_QYUP01000094.1"/>
</dbReference>
<feature type="domain" description="Response regulatory" evidence="4">
    <location>
        <begin position="2"/>
        <end position="119"/>
    </location>
</feature>
<dbReference type="Gene3D" id="3.40.50.300">
    <property type="entry name" value="P-loop containing nucleotide triphosphate hydrolases"/>
    <property type="match status" value="1"/>
</dbReference>
<dbReference type="PROSITE" id="PS50110">
    <property type="entry name" value="RESPONSE_REGULATORY"/>
    <property type="match status" value="1"/>
</dbReference>
<comment type="caution">
    <text evidence="5">The sequence shown here is derived from an EMBL/GenBank/DDBJ whole genome shotgun (WGS) entry which is preliminary data.</text>
</comment>
<dbReference type="SUPFAM" id="SSF52172">
    <property type="entry name" value="CheY-like"/>
    <property type="match status" value="1"/>
</dbReference>
<proteinExistence type="predicted"/>
<reference evidence="5 6" key="1">
    <citation type="submission" date="2018-09" db="EMBL/GenBank/DDBJ databases">
        <authorList>
            <person name="Zhu H."/>
        </authorList>
    </citation>
    <scope>NUCLEOTIDE SEQUENCE [LARGE SCALE GENOMIC DNA]</scope>
    <source>
        <strain evidence="5 6">K1S02-61</strain>
    </source>
</reference>
<dbReference type="SUPFAM" id="SSF52540">
    <property type="entry name" value="P-loop containing nucleoside triphosphate hydrolases"/>
    <property type="match status" value="1"/>
</dbReference>
<dbReference type="GO" id="GO:0051782">
    <property type="term" value="P:negative regulation of cell division"/>
    <property type="evidence" value="ECO:0007669"/>
    <property type="project" value="TreeGrafter"/>
</dbReference>
<dbReference type="GO" id="GO:0016887">
    <property type="term" value="F:ATP hydrolysis activity"/>
    <property type="evidence" value="ECO:0007669"/>
    <property type="project" value="TreeGrafter"/>
</dbReference>
<evidence type="ECO:0000313" key="5">
    <source>
        <dbReference type="EMBL" id="RJG17807.1"/>
    </source>
</evidence>
<dbReference type="OrthoDB" id="9768734at2"/>
<name>A0A418XXW1_9BURK</name>
<evidence type="ECO:0000259" key="4">
    <source>
        <dbReference type="PROSITE" id="PS50110"/>
    </source>
</evidence>
<dbReference type="AlphaFoldDB" id="A0A418XXW1"/>
<gene>
    <name evidence="5" type="ORF">D3872_10070</name>
</gene>
<dbReference type="InterPro" id="IPR011006">
    <property type="entry name" value="CheY-like_superfamily"/>
</dbReference>
<dbReference type="Proteomes" id="UP000284006">
    <property type="component" value="Unassembled WGS sequence"/>
</dbReference>
<dbReference type="PANTHER" id="PTHR43384:SF6">
    <property type="entry name" value="SEPTUM SITE-DETERMINING PROTEIN MIND HOMOLOG, CHLOROPLASTIC"/>
    <property type="match status" value="1"/>
</dbReference>
<dbReference type="GO" id="GO:0005524">
    <property type="term" value="F:ATP binding"/>
    <property type="evidence" value="ECO:0007669"/>
    <property type="project" value="UniProtKB-KW"/>
</dbReference>
<evidence type="ECO:0000256" key="3">
    <source>
        <dbReference type="PROSITE-ProRule" id="PRU00169"/>
    </source>
</evidence>
<keyword evidence="3" id="KW-0597">Phosphoprotein</keyword>
<sequence>MKITVVSRNERRLAEIARLLRERSDADEIDVVAGSLERLGNLNAQNAPELLVLDHPSGQADDLARLERLGGAFPRMEFIVLSEVHTLAFLMEAMRAGVREVLPWQVSADALFPAVARIDEKLLQHTHANGKVLAFVSCKGGSGATFLATNLGYALAELAGKRVALVDLNLQFGDASLFLADQKPVATLADVALQIHRLDASLLASSMMNVTPNFSVLAAPDNPGHAGDILPEHIDALLRLARRHYDFVILDVGRSLDPVSLRALDQADTVFPVLQTTLPYIRDGKRLIEVFRSLGYPKEKIQVIVNRHEKKSDIKLHDLERACATTVTMSVPNHYETAAASVNQGVPVMKLAKNSPIARALKTMALQIAPPVQVAQHGWVARIFKGAQAAAIGAPVFEEKQPWMQKS</sequence>
<evidence type="ECO:0000256" key="1">
    <source>
        <dbReference type="ARBA" id="ARBA00022741"/>
    </source>
</evidence>
<keyword evidence="1" id="KW-0547">Nucleotide-binding</keyword>
<feature type="modified residue" description="4-aspartylphosphate" evidence="3">
    <location>
        <position position="54"/>
    </location>
</feature>
<organism evidence="5 6">
    <name type="scientific">Massilia cavernae</name>
    <dbReference type="NCBI Taxonomy" id="2320864"/>
    <lineage>
        <taxon>Bacteria</taxon>
        <taxon>Pseudomonadati</taxon>
        <taxon>Pseudomonadota</taxon>
        <taxon>Betaproteobacteria</taxon>
        <taxon>Burkholderiales</taxon>
        <taxon>Oxalobacteraceae</taxon>
        <taxon>Telluria group</taxon>
        <taxon>Massilia</taxon>
    </lineage>
</organism>
<dbReference type="Pfam" id="PF13614">
    <property type="entry name" value="AAA_31"/>
    <property type="match status" value="1"/>
</dbReference>
<dbReference type="InterPro" id="IPR025669">
    <property type="entry name" value="AAA_dom"/>
</dbReference>
<dbReference type="GO" id="GO:0009898">
    <property type="term" value="C:cytoplasmic side of plasma membrane"/>
    <property type="evidence" value="ECO:0007669"/>
    <property type="project" value="TreeGrafter"/>
</dbReference>
<keyword evidence="6" id="KW-1185">Reference proteome</keyword>